<dbReference type="SUPFAM" id="SSF48452">
    <property type="entry name" value="TPR-like"/>
    <property type="match status" value="1"/>
</dbReference>
<evidence type="ECO:0000256" key="1">
    <source>
        <dbReference type="ARBA" id="ARBA00022737"/>
    </source>
</evidence>
<evidence type="ECO:0000256" key="2">
    <source>
        <dbReference type="ARBA" id="ARBA00022803"/>
    </source>
</evidence>
<dbReference type="InterPro" id="IPR011990">
    <property type="entry name" value="TPR-like_helical_dom_sf"/>
</dbReference>
<keyword evidence="5" id="KW-1185">Reference proteome</keyword>
<accession>A0A1Q9AUJ7</accession>
<dbReference type="Proteomes" id="UP000186364">
    <property type="component" value="Unassembled WGS sequence"/>
</dbReference>
<feature type="repeat" description="TPR" evidence="3">
    <location>
        <begin position="445"/>
        <end position="478"/>
    </location>
</feature>
<dbReference type="Gene3D" id="1.10.10.10">
    <property type="entry name" value="Winged helix-like DNA-binding domain superfamily/Winged helix DNA-binding domain"/>
    <property type="match status" value="1"/>
</dbReference>
<comment type="caution">
    <text evidence="4">The sequence shown here is derived from an EMBL/GenBank/DDBJ whole genome shotgun (WGS) entry which is preliminary data.</text>
</comment>
<dbReference type="InterPro" id="IPR036388">
    <property type="entry name" value="WH-like_DNA-bd_sf"/>
</dbReference>
<dbReference type="PANTHER" id="PTHR44943">
    <property type="entry name" value="CELLULOSE SYNTHASE OPERON PROTEIN C"/>
    <property type="match status" value="1"/>
</dbReference>
<sequence>MRAAFLQTFGSLALRSAQGEPLKFPQKGLLLIAYLALGRKDRIGRDETSLLLWSDLDRSVRHTNLRKTISRIREAQASAELDILTLTDDMITLSPEVRLEIDAALLERADAPLDSMTELLRRPFPGDADIPFGDFSRWVLAQQRRHVQLLRSRLLDPASVCTISQTARREAAFFLLERDPQDEAVRRSLAGDDIGSQQTTESLAPVTSMIVTAEPRPASGTLPITAALPRLALLPPVLRPGTPRGVAGTIGALIEDITIGLCALRSVAVVAPYTAQRIQQSSDKVEILAKHSVSYLVDTTLSPESLFVQIIFVPLDRIIWAQHFPVDGQWAAHRKRIATVIADCIAEQLRGHEQPLGDYERHPDAYHAYLTGVQQTTRLTLPAVRSARRGFRQAIYINPDFSHAYSSLARTYALEWVLTAHGDRALLTKAEENALMAIEQRPDLAVGHKELGVAKLYLGQMDESLEALARAEELSPHYADAVHSYADSLAHASRPAEALEKIKKAIQLNPISPDAYFWSAAGASFFVGNYREAIAYIERMVEQTSADRLRAASYAMLGELGLAKRYRRKDRQANPYFDLEKWLTVVPIREQWQKAMYRDALLRAGY</sequence>
<dbReference type="Gene3D" id="1.25.40.10">
    <property type="entry name" value="Tetratricopeptide repeat domain"/>
    <property type="match status" value="1"/>
</dbReference>
<protein>
    <submittedName>
        <fullName evidence="4">Uncharacterized protein</fullName>
    </submittedName>
</protein>
<dbReference type="PROSITE" id="PS50005">
    <property type="entry name" value="TPR"/>
    <property type="match status" value="1"/>
</dbReference>
<gene>
    <name evidence="4" type="ORF">BJF93_04200</name>
</gene>
<dbReference type="EMBL" id="MKIP01000053">
    <property type="protein sequence ID" value="OLP59126.1"/>
    <property type="molecule type" value="Genomic_DNA"/>
</dbReference>
<organism evidence="4 5">
    <name type="scientific">Xaviernesmea oryzae</name>
    <dbReference type="NCBI Taxonomy" id="464029"/>
    <lineage>
        <taxon>Bacteria</taxon>
        <taxon>Pseudomonadati</taxon>
        <taxon>Pseudomonadota</taxon>
        <taxon>Alphaproteobacteria</taxon>
        <taxon>Hyphomicrobiales</taxon>
        <taxon>Rhizobiaceae</taxon>
        <taxon>Rhizobium/Agrobacterium group</taxon>
        <taxon>Xaviernesmea</taxon>
    </lineage>
</organism>
<dbReference type="PANTHER" id="PTHR44943:SF4">
    <property type="entry name" value="TPR REPEAT-CONTAINING PROTEIN MJ0798"/>
    <property type="match status" value="1"/>
</dbReference>
<proteinExistence type="predicted"/>
<name>A0A1Q9AUJ7_9HYPH</name>
<dbReference type="OrthoDB" id="54411at2"/>
<dbReference type="InterPro" id="IPR051685">
    <property type="entry name" value="Ycf3/AcsC/BcsC/TPR_MFPF"/>
</dbReference>
<dbReference type="InterPro" id="IPR019734">
    <property type="entry name" value="TPR_rpt"/>
</dbReference>
<evidence type="ECO:0000256" key="3">
    <source>
        <dbReference type="PROSITE-ProRule" id="PRU00339"/>
    </source>
</evidence>
<keyword evidence="1" id="KW-0677">Repeat</keyword>
<dbReference type="RefSeq" id="WP_075628469.1">
    <property type="nucleotide sequence ID" value="NZ_FOAM01000004.1"/>
</dbReference>
<dbReference type="AlphaFoldDB" id="A0A1Q9AUJ7"/>
<evidence type="ECO:0000313" key="5">
    <source>
        <dbReference type="Proteomes" id="UP000186364"/>
    </source>
</evidence>
<dbReference type="SMART" id="SM00028">
    <property type="entry name" value="TPR"/>
    <property type="match status" value="2"/>
</dbReference>
<reference evidence="4 5" key="1">
    <citation type="submission" date="2016-09" db="EMBL/GenBank/DDBJ databases">
        <title>Rhizobium sp. nov., a novel species isolated from the rice rhizosphere.</title>
        <authorList>
            <person name="Zhao J."/>
            <person name="Zhang X."/>
        </authorList>
    </citation>
    <scope>NUCLEOTIDE SEQUENCE [LARGE SCALE GENOMIC DNA]</scope>
    <source>
        <strain evidence="4 5">1.7048</strain>
    </source>
</reference>
<keyword evidence="2 3" id="KW-0802">TPR repeat</keyword>
<evidence type="ECO:0000313" key="4">
    <source>
        <dbReference type="EMBL" id="OLP59126.1"/>
    </source>
</evidence>